<evidence type="ECO:0000313" key="3">
    <source>
        <dbReference type="Proteomes" id="UP000272778"/>
    </source>
</evidence>
<keyword evidence="2" id="KW-0966">Cell projection</keyword>
<keyword evidence="3" id="KW-1185">Reference proteome</keyword>
<sequence length="243" mass="27131">MLICRRGEWRVESDGFVSSTELQGLEGLREMEAFRARDAECEVARLAERVRALKRRAWRRGYEAGRRAALYEFVAQPVAVSFASRCLEERLADMVLKMVAGIVGELPADVVLPIQLRRCLDASRAQQVLSVRVSADDYDETQRSIRTLEQELNASVFTVLADAGLPPHSLVVETEHGVIDGSLTPQLRVLEQGMRDAIKTLLDEYRYIDGESARQFDLVDSGLRDVIALLAEPNNGLEDGEGK</sequence>
<dbReference type="OrthoDB" id="9003843at2"/>
<dbReference type="AlphaFoldDB" id="A0A3N6MYK9"/>
<organism evidence="2 3">
    <name type="scientific">Paraburkholderia dinghuensis</name>
    <dbReference type="NCBI Taxonomy" id="2305225"/>
    <lineage>
        <taxon>Bacteria</taxon>
        <taxon>Pseudomonadati</taxon>
        <taxon>Pseudomonadota</taxon>
        <taxon>Betaproteobacteria</taxon>
        <taxon>Burkholderiales</taxon>
        <taxon>Burkholderiaceae</taxon>
        <taxon>Paraburkholderia</taxon>
    </lineage>
</organism>
<dbReference type="Proteomes" id="UP000272778">
    <property type="component" value="Unassembled WGS sequence"/>
</dbReference>
<evidence type="ECO:0000259" key="1">
    <source>
        <dbReference type="Pfam" id="PF02108"/>
    </source>
</evidence>
<name>A0A3N6MYK9_9BURK</name>
<dbReference type="InterPro" id="IPR018035">
    <property type="entry name" value="Flagellar_FliH/T3SS_HrpE"/>
</dbReference>
<feature type="domain" description="Flagellar assembly protein FliH/Type III secretion system HrpE" evidence="1">
    <location>
        <begin position="87"/>
        <end position="188"/>
    </location>
</feature>
<evidence type="ECO:0000313" key="2">
    <source>
        <dbReference type="EMBL" id="RQH09094.1"/>
    </source>
</evidence>
<comment type="caution">
    <text evidence="2">The sequence shown here is derived from an EMBL/GenBank/DDBJ whole genome shotgun (WGS) entry which is preliminary data.</text>
</comment>
<protein>
    <submittedName>
        <fullName evidence="2">Flagellar biosynthesis protein</fullName>
    </submittedName>
</protein>
<keyword evidence="2" id="KW-0969">Cilium</keyword>
<proteinExistence type="predicted"/>
<keyword evidence="2" id="KW-0282">Flagellum</keyword>
<dbReference type="Pfam" id="PF02108">
    <property type="entry name" value="FliH"/>
    <property type="match status" value="1"/>
</dbReference>
<gene>
    <name evidence="2" type="ORF">D1Y85_04320</name>
</gene>
<reference evidence="2 3" key="1">
    <citation type="submission" date="2018-11" db="EMBL/GenBank/DDBJ databases">
        <title>Paraburkholderia sp. DHOA04, isolated from soil.</title>
        <authorList>
            <person name="Gao Z.-H."/>
            <person name="Qiu L.-H."/>
            <person name="Fu J.-C."/>
        </authorList>
    </citation>
    <scope>NUCLEOTIDE SEQUENCE [LARGE SCALE GENOMIC DNA]</scope>
    <source>
        <strain evidence="2 3">DHOA04</strain>
    </source>
</reference>
<accession>A0A3N6MYK9</accession>
<dbReference type="EMBL" id="RQIS01000002">
    <property type="protein sequence ID" value="RQH09094.1"/>
    <property type="molecule type" value="Genomic_DNA"/>
</dbReference>